<dbReference type="InterPro" id="IPR039498">
    <property type="entry name" value="NTP_transf_5"/>
</dbReference>
<comment type="caution">
    <text evidence="1">The sequence shown here is derived from an EMBL/GenBank/DDBJ whole genome shotgun (WGS) entry which is preliminary data.</text>
</comment>
<evidence type="ECO:0000313" key="1">
    <source>
        <dbReference type="EMBL" id="TRD11656.1"/>
    </source>
</evidence>
<keyword evidence="1" id="KW-0808">Transferase</keyword>
<dbReference type="Pfam" id="PF14907">
    <property type="entry name" value="NTP_transf_5"/>
    <property type="match status" value="1"/>
</dbReference>
<dbReference type="EMBL" id="VHJK01000001">
    <property type="protein sequence ID" value="TRD11656.1"/>
    <property type="molecule type" value="Genomic_DNA"/>
</dbReference>
<name>A0A547PBZ3_9SPHN</name>
<proteinExistence type="predicted"/>
<gene>
    <name evidence="1" type="ORF">FGU71_07105</name>
</gene>
<evidence type="ECO:0000313" key="2">
    <source>
        <dbReference type="Proteomes" id="UP000316343"/>
    </source>
</evidence>
<keyword evidence="2" id="KW-1185">Reference proteome</keyword>
<accession>A0A547PBZ3</accession>
<sequence>MMALQHRLKGSMAIMTAPRHRPQAPCDQKARDSRFVDAGTGQNRLNPAYLRPQLRGIKPAYRIMTQAEAIDRYFALCVRGILAGAPIPAWPDDLTGADVIALATQRLEYHGIALLIAQSDTKAPNWPSPLSKALSDQARLQAIWESDHAAAITRLIDRLHHADFQTIMMKGTALAYSVYQDPALRRRGDTDLLIESMSRENVRRIFLQCGFQSGRDKRALQETWVCHSRSGFTHQVDLHWDASSSMAIAAAIGRDHPRQRTMPLPRLSSQAVGTGPIDSFIQICINRTGHEAFGYHIEDGKVLDGDRLIWALDLHYLAADFTPQDWQNLARISKNWGAAKAVASALDFASQMLGTQCPPDGLGKLEEAANEDGIICIYYASSTSTVHRFKMDFAAAPTFSAKLKLITERVLPDRTFMGERYPESDHLPLAALHLRRMLDAAARMLLGRSR</sequence>
<dbReference type="OrthoDB" id="184671at2"/>
<dbReference type="Proteomes" id="UP000316343">
    <property type="component" value="Unassembled WGS sequence"/>
</dbReference>
<dbReference type="GO" id="GO:0016740">
    <property type="term" value="F:transferase activity"/>
    <property type="evidence" value="ECO:0007669"/>
    <property type="project" value="UniProtKB-KW"/>
</dbReference>
<protein>
    <submittedName>
        <fullName evidence="1">Nucleotidyltransferase family protein</fullName>
    </submittedName>
</protein>
<organism evidence="1 2">
    <name type="scientific">Erythrobacter insulae</name>
    <dbReference type="NCBI Taxonomy" id="2584124"/>
    <lineage>
        <taxon>Bacteria</taxon>
        <taxon>Pseudomonadati</taxon>
        <taxon>Pseudomonadota</taxon>
        <taxon>Alphaproteobacteria</taxon>
        <taxon>Sphingomonadales</taxon>
        <taxon>Erythrobacteraceae</taxon>
        <taxon>Erythrobacter/Porphyrobacter group</taxon>
        <taxon>Erythrobacter</taxon>
    </lineage>
</organism>
<reference evidence="1 2" key="1">
    <citation type="submission" date="2019-06" db="EMBL/GenBank/DDBJ databases">
        <title>Erythrobacter insulae sp. nov., isolated from a tidal flat.</title>
        <authorList>
            <person name="Yoon J.-H."/>
        </authorList>
    </citation>
    <scope>NUCLEOTIDE SEQUENCE [LARGE SCALE GENOMIC DNA]</scope>
    <source>
        <strain evidence="1 2">JBTF-M21</strain>
    </source>
</reference>
<dbReference type="AlphaFoldDB" id="A0A547PBZ3"/>